<dbReference type="EMBL" id="LGRX02005140">
    <property type="protein sequence ID" value="KAK3279074.1"/>
    <property type="molecule type" value="Genomic_DNA"/>
</dbReference>
<evidence type="ECO:0000313" key="2">
    <source>
        <dbReference type="EMBL" id="KAK3279074.1"/>
    </source>
</evidence>
<dbReference type="AlphaFoldDB" id="A0AAE0GIX9"/>
<feature type="region of interest" description="Disordered" evidence="1">
    <location>
        <begin position="39"/>
        <end position="89"/>
    </location>
</feature>
<keyword evidence="3" id="KW-1185">Reference proteome</keyword>
<proteinExistence type="predicted"/>
<evidence type="ECO:0000313" key="3">
    <source>
        <dbReference type="Proteomes" id="UP001190700"/>
    </source>
</evidence>
<feature type="compositionally biased region" description="Polar residues" evidence="1">
    <location>
        <begin position="48"/>
        <end position="65"/>
    </location>
</feature>
<evidence type="ECO:0000256" key="1">
    <source>
        <dbReference type="SAM" id="MobiDB-lite"/>
    </source>
</evidence>
<comment type="caution">
    <text evidence="2">The sequence shown here is derived from an EMBL/GenBank/DDBJ whole genome shotgun (WGS) entry which is preliminary data.</text>
</comment>
<feature type="compositionally biased region" description="Basic and acidic residues" evidence="1">
    <location>
        <begin position="67"/>
        <end position="78"/>
    </location>
</feature>
<gene>
    <name evidence="2" type="ORF">CYMTET_13010</name>
</gene>
<protein>
    <submittedName>
        <fullName evidence="2">Uncharacterized protein</fullName>
    </submittedName>
</protein>
<organism evidence="2 3">
    <name type="scientific">Cymbomonas tetramitiformis</name>
    <dbReference type="NCBI Taxonomy" id="36881"/>
    <lineage>
        <taxon>Eukaryota</taxon>
        <taxon>Viridiplantae</taxon>
        <taxon>Chlorophyta</taxon>
        <taxon>Pyramimonadophyceae</taxon>
        <taxon>Pyramimonadales</taxon>
        <taxon>Pyramimonadaceae</taxon>
        <taxon>Cymbomonas</taxon>
    </lineage>
</organism>
<name>A0AAE0GIX9_9CHLO</name>
<sequence length="223" mass="24710">METCDNGTDFEAQRAKKIAENKRRMLELGLLSLAADLKPAKREKCTPKTPTQMPETQQPARQSARNAGKERPSYRDEFDLGSLRAGPARKAPAQRDLRAFWAAYHDVDPETAIAAGSQAVALALIAGTVLNDMPTILYTPVAQTAGRRVVLNVFRQYPEWHALQRPRGLPTTAAGKREDFRSAWCGEKVLVTVSGVFEQVHPSKDLLLSWNAFHLATVKMDSL</sequence>
<accession>A0AAE0GIX9</accession>
<reference evidence="2 3" key="1">
    <citation type="journal article" date="2015" name="Genome Biol. Evol.">
        <title>Comparative Genomics of a Bacterivorous Green Alga Reveals Evolutionary Causalities and Consequences of Phago-Mixotrophic Mode of Nutrition.</title>
        <authorList>
            <person name="Burns J.A."/>
            <person name="Paasch A."/>
            <person name="Narechania A."/>
            <person name="Kim E."/>
        </authorList>
    </citation>
    <scope>NUCLEOTIDE SEQUENCE [LARGE SCALE GENOMIC DNA]</scope>
    <source>
        <strain evidence="2 3">PLY_AMNH</strain>
    </source>
</reference>
<dbReference type="Proteomes" id="UP001190700">
    <property type="component" value="Unassembled WGS sequence"/>
</dbReference>